<accession>K7A8M8</accession>
<keyword evidence="8" id="KW-1185">Reference proteome</keyword>
<keyword evidence="5 6" id="KW-0472">Membrane</keyword>
<dbReference type="RefSeq" id="WP_007103584.1">
    <property type="nucleotide sequence ID" value="NZ_BAER01000023.1"/>
</dbReference>
<evidence type="ECO:0000256" key="6">
    <source>
        <dbReference type="SAM" id="Phobius"/>
    </source>
</evidence>
<dbReference type="EMBL" id="BAER01000023">
    <property type="protein sequence ID" value="GAC31780.1"/>
    <property type="molecule type" value="Genomic_DNA"/>
</dbReference>
<organism evidence="7 8">
    <name type="scientific">Paraglaciecola polaris LMG 21857</name>
    <dbReference type="NCBI Taxonomy" id="1129793"/>
    <lineage>
        <taxon>Bacteria</taxon>
        <taxon>Pseudomonadati</taxon>
        <taxon>Pseudomonadota</taxon>
        <taxon>Gammaproteobacteria</taxon>
        <taxon>Alteromonadales</taxon>
        <taxon>Alteromonadaceae</taxon>
        <taxon>Paraglaciecola</taxon>
    </lineage>
</organism>
<evidence type="ECO:0000256" key="2">
    <source>
        <dbReference type="ARBA" id="ARBA00007375"/>
    </source>
</evidence>
<dbReference type="Pfam" id="PF07947">
    <property type="entry name" value="YhhN"/>
    <property type="match status" value="1"/>
</dbReference>
<feature type="transmembrane region" description="Helical" evidence="6">
    <location>
        <begin position="49"/>
        <end position="70"/>
    </location>
</feature>
<evidence type="ECO:0000256" key="4">
    <source>
        <dbReference type="ARBA" id="ARBA00022989"/>
    </source>
</evidence>
<dbReference type="GO" id="GO:0016020">
    <property type="term" value="C:membrane"/>
    <property type="evidence" value="ECO:0007669"/>
    <property type="project" value="UniProtKB-SubCell"/>
</dbReference>
<dbReference type="Proteomes" id="UP000006322">
    <property type="component" value="Unassembled WGS sequence"/>
</dbReference>
<evidence type="ECO:0000256" key="5">
    <source>
        <dbReference type="ARBA" id="ARBA00023136"/>
    </source>
</evidence>
<feature type="transmembrane region" description="Helical" evidence="6">
    <location>
        <begin position="161"/>
        <end position="178"/>
    </location>
</feature>
<comment type="similarity">
    <text evidence="2">Belongs to the TMEM86 family.</text>
</comment>
<evidence type="ECO:0000256" key="1">
    <source>
        <dbReference type="ARBA" id="ARBA00004141"/>
    </source>
</evidence>
<evidence type="ECO:0000313" key="7">
    <source>
        <dbReference type="EMBL" id="GAC31780.1"/>
    </source>
</evidence>
<feature type="transmembrane region" description="Helical" evidence="6">
    <location>
        <begin position="129"/>
        <end position="149"/>
    </location>
</feature>
<feature type="transmembrane region" description="Helical" evidence="6">
    <location>
        <begin position="105"/>
        <end position="122"/>
    </location>
</feature>
<gene>
    <name evidence="7" type="ORF">GPLA_0864</name>
</gene>
<keyword evidence="3 6" id="KW-0812">Transmembrane</keyword>
<proteinExistence type="inferred from homology"/>
<dbReference type="PANTHER" id="PTHR31885:SF6">
    <property type="entry name" value="GH04784P"/>
    <property type="match status" value="1"/>
</dbReference>
<comment type="subcellular location">
    <subcellularLocation>
        <location evidence="1">Membrane</location>
        <topology evidence="1">Multi-pass membrane protein</topology>
    </subcellularLocation>
</comment>
<dbReference type="GO" id="GO:0016787">
    <property type="term" value="F:hydrolase activity"/>
    <property type="evidence" value="ECO:0007669"/>
    <property type="project" value="TreeGrafter"/>
</dbReference>
<dbReference type="PANTHER" id="PTHR31885">
    <property type="entry name" value="GH04784P"/>
    <property type="match status" value="1"/>
</dbReference>
<feature type="transmembrane region" description="Helical" evidence="6">
    <location>
        <begin position="77"/>
        <end position="99"/>
    </location>
</feature>
<protein>
    <submittedName>
        <fullName evidence="7">Transmembrane protein 86B</fullName>
    </submittedName>
</protein>
<evidence type="ECO:0000256" key="3">
    <source>
        <dbReference type="ARBA" id="ARBA00022692"/>
    </source>
</evidence>
<dbReference type="AlphaFoldDB" id="K7A8M8"/>
<name>K7A8M8_9ALTE</name>
<keyword evidence="4 6" id="KW-1133">Transmembrane helix</keyword>
<sequence>MHKATPILLLCIIIWQRTSLPSKLLLCGALILSATGDMLLALPIEKSFLLGLSAFAAAHILYALFLYRWLNWQQINVLSVVIFTAYLITMMFVLLPAVVELRVPVLAYFCVISVMFVTAFAANTQDYTLRIGALFFVASDSLLAINAFITPLPLQSVLVMGTYYAAQYFIALGCLQLTKEHHVS</sequence>
<dbReference type="InterPro" id="IPR012506">
    <property type="entry name" value="TMEM86B-like"/>
</dbReference>
<comment type="caution">
    <text evidence="7">The sequence shown here is derived from an EMBL/GenBank/DDBJ whole genome shotgun (WGS) entry which is preliminary data.</text>
</comment>
<reference evidence="8" key="1">
    <citation type="journal article" date="2014" name="Environ. Microbiol.">
        <title>Comparative genomics of the marine bacterial genus Glaciecola reveals the high degree of genomic diversity and genomic characteristic for cold adaptation.</title>
        <authorList>
            <person name="Qin Q.L."/>
            <person name="Xie B.B."/>
            <person name="Yu Y."/>
            <person name="Shu Y.L."/>
            <person name="Rong J.C."/>
            <person name="Zhang Y.J."/>
            <person name="Zhao D.L."/>
            <person name="Chen X.L."/>
            <person name="Zhang X.Y."/>
            <person name="Chen B."/>
            <person name="Zhou B.C."/>
            <person name="Zhang Y.Z."/>
        </authorList>
    </citation>
    <scope>NUCLEOTIDE SEQUENCE [LARGE SCALE GENOMIC DNA]</scope>
    <source>
        <strain evidence="8">LMG 21857</strain>
    </source>
</reference>
<evidence type="ECO:0000313" key="8">
    <source>
        <dbReference type="Proteomes" id="UP000006322"/>
    </source>
</evidence>
<dbReference type="STRING" id="1129793.GPLA_0864"/>